<dbReference type="AlphaFoldDB" id="A0A5J5BVY2"/>
<dbReference type="EMBL" id="CM018032">
    <property type="protein sequence ID" value="KAA8547273.1"/>
    <property type="molecule type" value="Genomic_DNA"/>
</dbReference>
<evidence type="ECO:0000313" key="8">
    <source>
        <dbReference type="Proteomes" id="UP000325577"/>
    </source>
</evidence>
<dbReference type="InterPro" id="IPR003340">
    <property type="entry name" value="B3_DNA-bd"/>
</dbReference>
<accession>A0A5J5BVY2</accession>
<dbReference type="SMART" id="SM01019">
    <property type="entry name" value="B3"/>
    <property type="match status" value="2"/>
</dbReference>
<keyword evidence="8" id="KW-1185">Reference proteome</keyword>
<dbReference type="Gene3D" id="2.40.330.10">
    <property type="entry name" value="DNA-binding pseudobarrel domain"/>
    <property type="match status" value="2"/>
</dbReference>
<evidence type="ECO:0000259" key="6">
    <source>
        <dbReference type="PROSITE" id="PS50863"/>
    </source>
</evidence>
<feature type="domain" description="TF-B3" evidence="6">
    <location>
        <begin position="169"/>
        <end position="263"/>
    </location>
</feature>
<evidence type="ECO:0000256" key="4">
    <source>
        <dbReference type="ARBA" id="ARBA00023163"/>
    </source>
</evidence>
<dbReference type="PANTHER" id="PTHR31920">
    <property type="entry name" value="B3 DOMAIN-CONTAINING"/>
    <property type="match status" value="1"/>
</dbReference>
<gene>
    <name evidence="7" type="ORF">F0562_003863</name>
</gene>
<dbReference type="GO" id="GO:0003677">
    <property type="term" value="F:DNA binding"/>
    <property type="evidence" value="ECO:0007669"/>
    <property type="project" value="UniProtKB-KW"/>
</dbReference>
<dbReference type="OrthoDB" id="1666376at2759"/>
<evidence type="ECO:0000256" key="5">
    <source>
        <dbReference type="ARBA" id="ARBA00023242"/>
    </source>
</evidence>
<organism evidence="7 8">
    <name type="scientific">Nyssa sinensis</name>
    <dbReference type="NCBI Taxonomy" id="561372"/>
    <lineage>
        <taxon>Eukaryota</taxon>
        <taxon>Viridiplantae</taxon>
        <taxon>Streptophyta</taxon>
        <taxon>Embryophyta</taxon>
        <taxon>Tracheophyta</taxon>
        <taxon>Spermatophyta</taxon>
        <taxon>Magnoliopsida</taxon>
        <taxon>eudicotyledons</taxon>
        <taxon>Gunneridae</taxon>
        <taxon>Pentapetalae</taxon>
        <taxon>asterids</taxon>
        <taxon>Cornales</taxon>
        <taxon>Nyssaceae</taxon>
        <taxon>Nyssa</taxon>
    </lineage>
</organism>
<keyword evidence="5" id="KW-0539">Nucleus</keyword>
<reference evidence="7 8" key="1">
    <citation type="submission" date="2019-09" db="EMBL/GenBank/DDBJ databases">
        <title>A chromosome-level genome assembly of the Chinese tupelo Nyssa sinensis.</title>
        <authorList>
            <person name="Yang X."/>
            <person name="Kang M."/>
            <person name="Yang Y."/>
            <person name="Xiong H."/>
            <person name="Wang M."/>
            <person name="Zhang Z."/>
            <person name="Wang Z."/>
            <person name="Wu H."/>
            <person name="Ma T."/>
            <person name="Liu J."/>
            <person name="Xi Z."/>
        </authorList>
    </citation>
    <scope>NUCLEOTIDE SEQUENCE [LARGE SCALE GENOMIC DNA]</scope>
    <source>
        <strain evidence="7">J267</strain>
        <tissue evidence="7">Leaf</tissue>
    </source>
</reference>
<evidence type="ECO:0000256" key="3">
    <source>
        <dbReference type="ARBA" id="ARBA00023125"/>
    </source>
</evidence>
<proteinExistence type="predicted"/>
<feature type="domain" description="TF-B3" evidence="6">
    <location>
        <begin position="11"/>
        <end position="104"/>
    </location>
</feature>
<protein>
    <recommendedName>
        <fullName evidence="6">TF-B3 domain-containing protein</fullName>
    </recommendedName>
</protein>
<dbReference type="InterPro" id="IPR050655">
    <property type="entry name" value="Plant_B3_domain"/>
</dbReference>
<dbReference type="Proteomes" id="UP000325577">
    <property type="component" value="Linkage Group LG1"/>
</dbReference>
<sequence length="264" mass="29883">MARSPNPGSRGPSFFKVLIGGFSQKLRIPPAFVKHFNGVVPHKCMLWDSAKRAWHVDMKKVGNNLFFQKGWGTFVQDNSLETGDFLLFRYAGNSQFYVQMYGKSCCEKDVTEATRKTNKLSKFQPLIDNESAGAQVTRRTSYSSVAEATEEDRALEEASKFMSDSKYPCFKGVMRPAYLQHGYLGVPSSFVKGHMTEGTKCVKLQFSNKSQPVNLVTHLKRYMLSRGWIAFAKEHALQLGDVCVFELIHRNDAVLKVSIFRNIN</sequence>
<dbReference type="GO" id="GO:0005634">
    <property type="term" value="C:nucleus"/>
    <property type="evidence" value="ECO:0007669"/>
    <property type="project" value="UniProtKB-SubCell"/>
</dbReference>
<dbReference type="SUPFAM" id="SSF101936">
    <property type="entry name" value="DNA-binding pseudobarrel domain"/>
    <property type="match status" value="2"/>
</dbReference>
<dbReference type="PROSITE" id="PS50863">
    <property type="entry name" value="B3"/>
    <property type="match status" value="2"/>
</dbReference>
<evidence type="ECO:0000256" key="2">
    <source>
        <dbReference type="ARBA" id="ARBA00023015"/>
    </source>
</evidence>
<dbReference type="CDD" id="cd10017">
    <property type="entry name" value="B3_DNA"/>
    <property type="match status" value="2"/>
</dbReference>
<dbReference type="InterPro" id="IPR015300">
    <property type="entry name" value="DNA-bd_pseudobarrel_sf"/>
</dbReference>
<keyword evidence="2" id="KW-0805">Transcription regulation</keyword>
<dbReference type="Pfam" id="PF02362">
    <property type="entry name" value="B3"/>
    <property type="match status" value="2"/>
</dbReference>
<keyword evidence="3" id="KW-0238">DNA-binding</keyword>
<name>A0A5J5BVY2_9ASTE</name>
<keyword evidence="4" id="KW-0804">Transcription</keyword>
<comment type="subcellular location">
    <subcellularLocation>
        <location evidence="1">Nucleus</location>
    </subcellularLocation>
</comment>
<evidence type="ECO:0000313" key="7">
    <source>
        <dbReference type="EMBL" id="KAA8547273.1"/>
    </source>
</evidence>
<dbReference type="PANTHER" id="PTHR31920:SF135">
    <property type="entry name" value="B3 DOMAIN-CONTAINING PROTEIN OS03G0621600-RELATED"/>
    <property type="match status" value="1"/>
</dbReference>
<evidence type="ECO:0000256" key="1">
    <source>
        <dbReference type="ARBA" id="ARBA00004123"/>
    </source>
</evidence>